<dbReference type="Proteomes" id="UP000326582">
    <property type="component" value="Chromosome 1"/>
</dbReference>
<accession>A0ACD0WDG9</accession>
<protein>
    <submittedName>
        <fullName evidence="1">Electron transfer flavoprotein regulatory factor</fullName>
    </submittedName>
</protein>
<sequence length="66" mass="7377">MSLFKRKSSSASSLSSLSTLGSRSSQKNSFCNFDEKKDYVRRCNVKHASTERSTPCAISFCLGKKY</sequence>
<dbReference type="EMBL" id="CP038484">
    <property type="protein sequence ID" value="QFZ25562.1"/>
    <property type="molecule type" value="Genomic_DNA"/>
</dbReference>
<evidence type="ECO:0000313" key="1">
    <source>
        <dbReference type="EMBL" id="QFZ25562.1"/>
    </source>
</evidence>
<proteinExistence type="predicted"/>
<gene>
    <name evidence="1" type="ORF">EJF14_10661</name>
</gene>
<evidence type="ECO:0000313" key="2">
    <source>
        <dbReference type="Proteomes" id="UP000326582"/>
    </source>
</evidence>
<name>A0ACD0WDG9_CLALS</name>
<reference evidence="2" key="1">
    <citation type="journal article" date="2019" name="MBio">
        <title>Comparative genomics for the elucidation of multidrug resistance (MDR) in Candida lusitaniae.</title>
        <authorList>
            <person name="Kannan A."/>
            <person name="Asner S.A."/>
            <person name="Trachsel E."/>
            <person name="Kelly S."/>
            <person name="Parker J."/>
            <person name="Sanglard D."/>
        </authorList>
    </citation>
    <scope>NUCLEOTIDE SEQUENCE [LARGE SCALE GENOMIC DNA]</scope>
    <source>
        <strain evidence="2">P1</strain>
    </source>
</reference>
<keyword evidence="2" id="KW-1185">Reference proteome</keyword>
<organism evidence="1 2">
    <name type="scientific">Clavispora lusitaniae</name>
    <name type="common">Candida lusitaniae</name>
    <dbReference type="NCBI Taxonomy" id="36911"/>
    <lineage>
        <taxon>Eukaryota</taxon>
        <taxon>Fungi</taxon>
        <taxon>Dikarya</taxon>
        <taxon>Ascomycota</taxon>
        <taxon>Saccharomycotina</taxon>
        <taxon>Pichiomycetes</taxon>
        <taxon>Metschnikowiaceae</taxon>
        <taxon>Clavispora</taxon>
    </lineage>
</organism>